<dbReference type="Gene3D" id="3.40.630.30">
    <property type="match status" value="1"/>
</dbReference>
<keyword evidence="1 5" id="KW-0808">Transferase</keyword>
<dbReference type="GO" id="GO:0016747">
    <property type="term" value="F:acyltransferase activity, transferring groups other than amino-acyl groups"/>
    <property type="evidence" value="ECO:0007669"/>
    <property type="project" value="InterPro"/>
</dbReference>
<feature type="region of interest" description="Disordered" evidence="3">
    <location>
        <begin position="1"/>
        <end position="20"/>
    </location>
</feature>
<protein>
    <submittedName>
        <fullName evidence="5">Phosphinothricin acetyltransferase</fullName>
    </submittedName>
</protein>
<gene>
    <name evidence="5" type="ORF">DB32_002926</name>
</gene>
<dbReference type="STRING" id="927083.DB32_002926"/>
<dbReference type="PROSITE" id="PS51186">
    <property type="entry name" value="GNAT"/>
    <property type="match status" value="1"/>
</dbReference>
<dbReference type="Proteomes" id="UP000034883">
    <property type="component" value="Chromosome"/>
</dbReference>
<evidence type="ECO:0000256" key="3">
    <source>
        <dbReference type="SAM" id="MobiDB-lite"/>
    </source>
</evidence>
<evidence type="ECO:0000256" key="1">
    <source>
        <dbReference type="ARBA" id="ARBA00022679"/>
    </source>
</evidence>
<dbReference type="InterPro" id="IPR016181">
    <property type="entry name" value="Acyl_CoA_acyltransferase"/>
</dbReference>
<evidence type="ECO:0000256" key="2">
    <source>
        <dbReference type="ARBA" id="ARBA00023315"/>
    </source>
</evidence>
<dbReference type="SUPFAM" id="SSF55729">
    <property type="entry name" value="Acyl-CoA N-acyltransferases (Nat)"/>
    <property type="match status" value="1"/>
</dbReference>
<dbReference type="Pfam" id="PF13420">
    <property type="entry name" value="Acetyltransf_4"/>
    <property type="match status" value="1"/>
</dbReference>
<organism evidence="5 6">
    <name type="scientific">Sandaracinus amylolyticus</name>
    <dbReference type="NCBI Taxonomy" id="927083"/>
    <lineage>
        <taxon>Bacteria</taxon>
        <taxon>Pseudomonadati</taxon>
        <taxon>Myxococcota</taxon>
        <taxon>Polyangia</taxon>
        <taxon>Polyangiales</taxon>
        <taxon>Sandaracinaceae</taxon>
        <taxon>Sandaracinus</taxon>
    </lineage>
</organism>
<evidence type="ECO:0000313" key="6">
    <source>
        <dbReference type="Proteomes" id="UP000034883"/>
    </source>
</evidence>
<evidence type="ECO:0000313" key="5">
    <source>
        <dbReference type="EMBL" id="AKF05777.1"/>
    </source>
</evidence>
<accession>A0A0F6W2Q9</accession>
<feature type="compositionally biased region" description="Basic residues" evidence="3">
    <location>
        <begin position="1"/>
        <end position="12"/>
    </location>
</feature>
<evidence type="ECO:0000259" key="4">
    <source>
        <dbReference type="PROSITE" id="PS51186"/>
    </source>
</evidence>
<dbReference type="KEGG" id="samy:DB32_002926"/>
<name>A0A0F6W2Q9_9BACT</name>
<proteinExistence type="predicted"/>
<feature type="domain" description="N-acetyltransferase" evidence="4">
    <location>
        <begin position="17"/>
        <end position="177"/>
    </location>
</feature>
<dbReference type="PANTHER" id="PTHR43072:SF23">
    <property type="entry name" value="UPF0039 PROTEIN C11D3.02C"/>
    <property type="match status" value="1"/>
</dbReference>
<dbReference type="EMBL" id="CP011125">
    <property type="protein sequence ID" value="AKF05777.1"/>
    <property type="molecule type" value="Genomic_DNA"/>
</dbReference>
<keyword evidence="2" id="KW-0012">Acyltransferase</keyword>
<dbReference type="PANTHER" id="PTHR43072">
    <property type="entry name" value="N-ACETYLTRANSFERASE"/>
    <property type="match status" value="1"/>
</dbReference>
<keyword evidence="6" id="KW-1185">Reference proteome</keyword>
<dbReference type="AlphaFoldDB" id="A0A0F6W2Q9"/>
<sequence>MSWTHRTRHHQTPHMARTIRDATPADAAAISRIYNFYVRTSTCTYALEEETLDERHAWLDAHGPMHPVLVVEEQGEIVAWGSLSTYNPRRGYARTVEDSIYVRDDRRGTGIGGELLSTLIERARALGHHTIIAGASADQDASIALHAAHGFVEVARLREVGRKFDRWLDVVYLQKAL</sequence>
<reference evidence="5 6" key="1">
    <citation type="submission" date="2015-03" db="EMBL/GenBank/DDBJ databases">
        <title>Genome assembly of Sandaracinus amylolyticus DSM 53668.</title>
        <authorList>
            <person name="Sharma G."/>
            <person name="Subramanian S."/>
        </authorList>
    </citation>
    <scope>NUCLEOTIDE SEQUENCE [LARGE SCALE GENOMIC DNA]</scope>
    <source>
        <strain evidence="5 6">DSM 53668</strain>
    </source>
</reference>
<dbReference type="CDD" id="cd04301">
    <property type="entry name" value="NAT_SF"/>
    <property type="match status" value="1"/>
</dbReference>
<dbReference type="InterPro" id="IPR000182">
    <property type="entry name" value="GNAT_dom"/>
</dbReference>